<evidence type="ECO:0000313" key="1">
    <source>
        <dbReference type="EMBL" id="GAA0604908.1"/>
    </source>
</evidence>
<protein>
    <submittedName>
        <fullName evidence="1">Heme-binding protein</fullName>
    </submittedName>
</protein>
<dbReference type="InterPro" id="IPR011256">
    <property type="entry name" value="Reg_factor_effector_dom_sf"/>
</dbReference>
<comment type="caution">
    <text evidence="1">The sequence shown here is derived from an EMBL/GenBank/DDBJ whole genome shotgun (WGS) entry which is preliminary data.</text>
</comment>
<dbReference type="SUPFAM" id="SSF55136">
    <property type="entry name" value="Probable bacterial effector-binding domain"/>
    <property type="match status" value="1"/>
</dbReference>
<evidence type="ECO:0000313" key="2">
    <source>
        <dbReference type="Proteomes" id="UP001501588"/>
    </source>
</evidence>
<dbReference type="Gene3D" id="3.20.80.10">
    <property type="entry name" value="Regulatory factor, effector binding domain"/>
    <property type="match status" value="1"/>
</dbReference>
<organism evidence="1 2">
    <name type="scientific">Craurococcus roseus</name>
    <dbReference type="NCBI Taxonomy" id="77585"/>
    <lineage>
        <taxon>Bacteria</taxon>
        <taxon>Pseudomonadati</taxon>
        <taxon>Pseudomonadota</taxon>
        <taxon>Alphaproteobacteria</taxon>
        <taxon>Acetobacterales</taxon>
        <taxon>Acetobacteraceae</taxon>
        <taxon>Craurococcus</taxon>
    </lineage>
</organism>
<name>A0ABP3RCR6_9PROT</name>
<dbReference type="InterPro" id="IPR006917">
    <property type="entry name" value="SOUL_heme-bd"/>
</dbReference>
<proteinExistence type="predicted"/>
<dbReference type="RefSeq" id="WP_343897995.1">
    <property type="nucleotide sequence ID" value="NZ_BAAAFZ010000096.1"/>
</dbReference>
<sequence>MLKGLGSVLGLAAQSALSLVGVRAYEQPPYRVVGRAGPAEVREYGPRLAVETTLDPGTRDQAFGLLAGYIFGKNRATGGGATKIAMTTPVEMRSERIAMTAPVEQAKSGARVTMRFFLPRSSTRETAPEPTDPRVRVVEVPGETLAVLRFSGSTDDARIAERKGALLGELRGSAWEPAGEPVFFGYDPPFTPPFLRRNEVAVPVRRR</sequence>
<dbReference type="Proteomes" id="UP001501588">
    <property type="component" value="Unassembled WGS sequence"/>
</dbReference>
<dbReference type="PANTHER" id="PTHR11220:SF58">
    <property type="entry name" value="SOUL HEME-BINDING FAMILY PROTEIN"/>
    <property type="match status" value="1"/>
</dbReference>
<reference evidence="2" key="1">
    <citation type="journal article" date="2019" name="Int. J. Syst. Evol. Microbiol.">
        <title>The Global Catalogue of Microorganisms (GCM) 10K type strain sequencing project: providing services to taxonomists for standard genome sequencing and annotation.</title>
        <authorList>
            <consortium name="The Broad Institute Genomics Platform"/>
            <consortium name="The Broad Institute Genome Sequencing Center for Infectious Disease"/>
            <person name="Wu L."/>
            <person name="Ma J."/>
        </authorList>
    </citation>
    <scope>NUCLEOTIDE SEQUENCE [LARGE SCALE GENOMIC DNA]</scope>
    <source>
        <strain evidence="2">JCM 9933</strain>
    </source>
</reference>
<dbReference type="EMBL" id="BAAAFZ010000096">
    <property type="protein sequence ID" value="GAA0604908.1"/>
    <property type="molecule type" value="Genomic_DNA"/>
</dbReference>
<accession>A0ABP3RCR6</accession>
<dbReference type="Pfam" id="PF04832">
    <property type="entry name" value="SOUL"/>
    <property type="match status" value="1"/>
</dbReference>
<keyword evidence="2" id="KW-1185">Reference proteome</keyword>
<gene>
    <name evidence="1" type="ORF">GCM10009416_48150</name>
</gene>
<dbReference type="PANTHER" id="PTHR11220">
    <property type="entry name" value="HEME-BINDING PROTEIN-RELATED"/>
    <property type="match status" value="1"/>
</dbReference>